<evidence type="ECO:0000313" key="1">
    <source>
        <dbReference type="EMBL" id="RNA04163.1"/>
    </source>
</evidence>
<evidence type="ECO:0000313" key="2">
    <source>
        <dbReference type="Proteomes" id="UP000276133"/>
    </source>
</evidence>
<keyword evidence="2" id="KW-1185">Reference proteome</keyword>
<dbReference type="EMBL" id="REGN01008209">
    <property type="protein sequence ID" value="RNA04163.1"/>
    <property type="molecule type" value="Genomic_DNA"/>
</dbReference>
<protein>
    <submittedName>
        <fullName evidence="1">Uncharacterized protein</fullName>
    </submittedName>
</protein>
<gene>
    <name evidence="1" type="ORF">BpHYR1_007436</name>
</gene>
<dbReference type="Proteomes" id="UP000276133">
    <property type="component" value="Unassembled WGS sequence"/>
</dbReference>
<reference evidence="1 2" key="1">
    <citation type="journal article" date="2018" name="Sci. Rep.">
        <title>Genomic signatures of local adaptation to the degree of environmental predictability in rotifers.</title>
        <authorList>
            <person name="Franch-Gras L."/>
            <person name="Hahn C."/>
            <person name="Garcia-Roger E.M."/>
            <person name="Carmona M.J."/>
            <person name="Serra M."/>
            <person name="Gomez A."/>
        </authorList>
    </citation>
    <scope>NUCLEOTIDE SEQUENCE [LARGE SCALE GENOMIC DNA]</scope>
    <source>
        <strain evidence="1">HYR1</strain>
    </source>
</reference>
<dbReference type="InterPro" id="IPR021109">
    <property type="entry name" value="Peptidase_aspartic_dom_sf"/>
</dbReference>
<dbReference type="AlphaFoldDB" id="A0A3M7PYS5"/>
<accession>A0A3M7PYS5</accession>
<dbReference type="Gene3D" id="2.40.70.10">
    <property type="entry name" value="Acid Proteases"/>
    <property type="match status" value="1"/>
</dbReference>
<comment type="caution">
    <text evidence="1">The sequence shown here is derived from an EMBL/GenBank/DDBJ whole genome shotgun (WGS) entry which is preliminary data.</text>
</comment>
<sequence length="71" mass="8457">MILVLKRQIIILLNHVCHVCDIEFLVIDHEKSDGLLGLDWFMRIEARLNPSERSLKFRSEEVFLEVSKKEY</sequence>
<organism evidence="1 2">
    <name type="scientific">Brachionus plicatilis</name>
    <name type="common">Marine rotifer</name>
    <name type="synonym">Brachionus muelleri</name>
    <dbReference type="NCBI Taxonomy" id="10195"/>
    <lineage>
        <taxon>Eukaryota</taxon>
        <taxon>Metazoa</taxon>
        <taxon>Spiralia</taxon>
        <taxon>Gnathifera</taxon>
        <taxon>Rotifera</taxon>
        <taxon>Eurotatoria</taxon>
        <taxon>Monogononta</taxon>
        <taxon>Pseudotrocha</taxon>
        <taxon>Ploima</taxon>
        <taxon>Brachionidae</taxon>
        <taxon>Brachionus</taxon>
    </lineage>
</organism>
<name>A0A3M7PYS5_BRAPC</name>
<proteinExistence type="predicted"/>